<evidence type="ECO:0000313" key="3">
    <source>
        <dbReference type="Proteomes" id="UP001596504"/>
    </source>
</evidence>
<dbReference type="Proteomes" id="UP001596504">
    <property type="component" value="Unassembled WGS sequence"/>
</dbReference>
<name>A0ABW2LDK3_9PSEU</name>
<evidence type="ECO:0000256" key="1">
    <source>
        <dbReference type="SAM" id="MobiDB-lite"/>
    </source>
</evidence>
<gene>
    <name evidence="2" type="ORF">ACFQRI_00685</name>
</gene>
<proteinExistence type="predicted"/>
<feature type="region of interest" description="Disordered" evidence="1">
    <location>
        <begin position="112"/>
        <end position="135"/>
    </location>
</feature>
<organism evidence="2 3">
    <name type="scientific">Saccharopolyspora griseoalba</name>
    <dbReference type="NCBI Taxonomy" id="1431848"/>
    <lineage>
        <taxon>Bacteria</taxon>
        <taxon>Bacillati</taxon>
        <taxon>Actinomycetota</taxon>
        <taxon>Actinomycetes</taxon>
        <taxon>Pseudonocardiales</taxon>
        <taxon>Pseudonocardiaceae</taxon>
        <taxon>Saccharopolyspora</taxon>
    </lineage>
</organism>
<dbReference type="EMBL" id="JBHTCJ010000001">
    <property type="protein sequence ID" value="MFC7339909.1"/>
    <property type="molecule type" value="Genomic_DNA"/>
</dbReference>
<evidence type="ECO:0000313" key="2">
    <source>
        <dbReference type="EMBL" id="MFC7339909.1"/>
    </source>
</evidence>
<accession>A0ABW2LDK3</accession>
<dbReference type="RefSeq" id="WP_380662879.1">
    <property type="nucleotide sequence ID" value="NZ_JBHTCJ010000001.1"/>
</dbReference>
<comment type="caution">
    <text evidence="2">The sequence shown here is derived from an EMBL/GenBank/DDBJ whole genome shotgun (WGS) entry which is preliminary data.</text>
</comment>
<protein>
    <submittedName>
        <fullName evidence="2">Uncharacterized protein</fullName>
    </submittedName>
</protein>
<sequence length="135" mass="14634">MGNDRRSAERQNRTGYTAVLCEACEPSDDLGVLDALSDSVSRSPHGVLVRSPCQLGKLWCRTRKNSRRTAGQVILVQPCDVRRRPLGPVILVGPIRTSADLADVTLWLESTPTSAEGLPERLRSPLSDPSPASSN</sequence>
<reference evidence="3" key="1">
    <citation type="journal article" date="2019" name="Int. J. Syst. Evol. Microbiol.">
        <title>The Global Catalogue of Microorganisms (GCM) 10K type strain sequencing project: providing services to taxonomists for standard genome sequencing and annotation.</title>
        <authorList>
            <consortium name="The Broad Institute Genomics Platform"/>
            <consortium name="The Broad Institute Genome Sequencing Center for Infectious Disease"/>
            <person name="Wu L."/>
            <person name="Ma J."/>
        </authorList>
    </citation>
    <scope>NUCLEOTIDE SEQUENCE [LARGE SCALE GENOMIC DNA]</scope>
    <source>
        <strain evidence="3">WLHS5</strain>
    </source>
</reference>
<keyword evidence="3" id="KW-1185">Reference proteome</keyword>